<organism evidence="1 2">
    <name type="scientific">Leucobacter denitrificans</name>
    <dbReference type="NCBI Taxonomy" id="683042"/>
    <lineage>
        <taxon>Bacteria</taxon>
        <taxon>Bacillati</taxon>
        <taxon>Actinomycetota</taxon>
        <taxon>Actinomycetes</taxon>
        <taxon>Micrococcales</taxon>
        <taxon>Microbacteriaceae</taxon>
        <taxon>Leucobacter</taxon>
    </lineage>
</organism>
<protein>
    <recommendedName>
        <fullName evidence="3">Lipoprotein</fullName>
    </recommendedName>
</protein>
<keyword evidence="2" id="KW-1185">Reference proteome</keyword>
<accession>A0A7G9S2R8</accession>
<dbReference type="RefSeq" id="WP_187554614.1">
    <property type="nucleotide sequence ID" value="NZ_CP060716.1"/>
</dbReference>
<evidence type="ECO:0000313" key="2">
    <source>
        <dbReference type="Proteomes" id="UP000515934"/>
    </source>
</evidence>
<name>A0A7G9S2R8_9MICO</name>
<dbReference type="KEGG" id="ldn:H9L06_07530"/>
<reference evidence="1 2" key="1">
    <citation type="submission" date="2020-08" db="EMBL/GenBank/DDBJ databases">
        <title>Genome sequence of Leucobacter denitrificans KACC 14055T.</title>
        <authorList>
            <person name="Hyun D.-W."/>
            <person name="Bae J.-W."/>
        </authorList>
    </citation>
    <scope>NUCLEOTIDE SEQUENCE [LARGE SCALE GENOMIC DNA]</scope>
    <source>
        <strain evidence="1 2">KACC 14055</strain>
    </source>
</reference>
<evidence type="ECO:0008006" key="3">
    <source>
        <dbReference type="Google" id="ProtNLM"/>
    </source>
</evidence>
<sequence>MRHISTLLIAGIASFVLIGCSSTDTNSIPIPDGISFSGPHAETFEEVWKRTTSDFSREVIKDQRITDQEWAETKSRMEQCISDTGMTLDSIDEDGGTLVSFNSVPPSLGGEKVDECSMSSGLDDIGFLRYQLITNPNNIEPSIIMAECLVRAKVVEPSYSAAQYLEEIDLVSESHPGISYVVDPEIGYDALITCSDDPTNSFQ</sequence>
<gene>
    <name evidence="1" type="ORF">H9L06_07530</name>
</gene>
<dbReference type="PROSITE" id="PS51257">
    <property type="entry name" value="PROKAR_LIPOPROTEIN"/>
    <property type="match status" value="1"/>
</dbReference>
<evidence type="ECO:0000313" key="1">
    <source>
        <dbReference type="EMBL" id="QNN62143.1"/>
    </source>
</evidence>
<dbReference type="AlphaFoldDB" id="A0A7G9S2R8"/>
<dbReference type="Proteomes" id="UP000515934">
    <property type="component" value="Chromosome"/>
</dbReference>
<proteinExistence type="predicted"/>
<dbReference type="EMBL" id="CP060716">
    <property type="protein sequence ID" value="QNN62143.1"/>
    <property type="molecule type" value="Genomic_DNA"/>
</dbReference>